<gene>
    <name evidence="1" type="ORF">Back11_58100</name>
</gene>
<reference evidence="1 2" key="1">
    <citation type="submission" date="2018-11" db="EMBL/GenBank/DDBJ databases">
        <title>Complete genome sequence of Paenibacillus baekrokdamisoli strain KCTC 33723.</title>
        <authorList>
            <person name="Kang S.W."/>
            <person name="Lee K.C."/>
            <person name="Kim K.K."/>
            <person name="Kim J.S."/>
            <person name="Kim D.S."/>
            <person name="Ko S.H."/>
            <person name="Yang S.H."/>
            <person name="Lee J.S."/>
        </authorList>
    </citation>
    <scope>NUCLEOTIDE SEQUENCE [LARGE SCALE GENOMIC DNA]</scope>
    <source>
        <strain evidence="1 2">KCTC 33723</strain>
    </source>
</reference>
<accession>A0A3G9J7X2</accession>
<dbReference type="Proteomes" id="UP000275368">
    <property type="component" value="Chromosome"/>
</dbReference>
<proteinExistence type="predicted"/>
<sequence>MAIRVILFTYGNHIIQINFVTKVILRIIHRKEQKFNNYVGNRHLWTAMTSDWKGIRSYPKPYSRFCGRGVNQHFYP</sequence>
<evidence type="ECO:0000313" key="2">
    <source>
        <dbReference type="Proteomes" id="UP000275368"/>
    </source>
</evidence>
<keyword evidence="2" id="KW-1185">Reference proteome</keyword>
<dbReference type="KEGG" id="pbk:Back11_58100"/>
<protein>
    <submittedName>
        <fullName evidence="1">Uncharacterized protein</fullName>
    </submittedName>
</protein>
<dbReference type="AlphaFoldDB" id="A0A3G9J7X2"/>
<organism evidence="1 2">
    <name type="scientific">Paenibacillus baekrokdamisoli</name>
    <dbReference type="NCBI Taxonomy" id="1712516"/>
    <lineage>
        <taxon>Bacteria</taxon>
        <taxon>Bacillati</taxon>
        <taxon>Bacillota</taxon>
        <taxon>Bacilli</taxon>
        <taxon>Bacillales</taxon>
        <taxon>Paenibacillaceae</taxon>
        <taxon>Paenibacillus</taxon>
    </lineage>
</organism>
<dbReference type="EMBL" id="AP019308">
    <property type="protein sequence ID" value="BBH24465.1"/>
    <property type="molecule type" value="Genomic_DNA"/>
</dbReference>
<name>A0A3G9J7X2_9BACL</name>
<evidence type="ECO:0000313" key="1">
    <source>
        <dbReference type="EMBL" id="BBH24465.1"/>
    </source>
</evidence>